<feature type="chain" id="PRO_5003143066" evidence="1">
    <location>
        <begin position="20"/>
        <end position="188"/>
    </location>
</feature>
<accession>E0XZ96</accession>
<proteinExistence type="predicted"/>
<evidence type="ECO:0000313" key="2">
    <source>
        <dbReference type="EMBL" id="ADI19737.1"/>
    </source>
</evidence>
<feature type="signal peptide" evidence="1">
    <location>
        <begin position="1"/>
        <end position="19"/>
    </location>
</feature>
<name>E0XZ96_9BACT</name>
<protein>
    <submittedName>
        <fullName evidence="2">Uncharacterized protein</fullName>
    </submittedName>
</protein>
<dbReference type="AlphaFoldDB" id="E0XZ96"/>
<dbReference type="EMBL" id="GU474931">
    <property type="protein sequence ID" value="ADI19737.1"/>
    <property type="molecule type" value="Genomic_DNA"/>
</dbReference>
<organism evidence="2">
    <name type="scientific">uncultured bacterium EB000_36F02</name>
    <dbReference type="NCBI Taxonomy" id="710810"/>
    <lineage>
        <taxon>Bacteria</taxon>
        <taxon>environmental samples</taxon>
    </lineage>
</organism>
<evidence type="ECO:0000256" key="1">
    <source>
        <dbReference type="SAM" id="SignalP"/>
    </source>
</evidence>
<sequence length="188" mass="22392">MKFKIIIIFILLLSLIQNSNSESNLTNIDEIFYIGKMDSHNKDFILFFKTREKAILARGEEFNYITDYPQDLYIYDKKTKETKPLITYDWFPKHAKFYLSNYDFPVFPEDFAYYLMKDNKTLIMISAIKNINQNFKFDISTNKLHKYSTNGKLDFIILSITKDCGFLSMNDTYKCNYYKPLISQNLIN</sequence>
<keyword evidence="1" id="KW-0732">Signal</keyword>
<reference evidence="2" key="1">
    <citation type="journal article" date="2011" name="Environ. Microbiol.">
        <title>Time-series analyses of Monterey Bay coastal microbial picoplankton using a 'genome proxy' microarray.</title>
        <authorList>
            <person name="Rich V.I."/>
            <person name="Pham V.D."/>
            <person name="Eppley J."/>
            <person name="Shi Y."/>
            <person name="DeLong E.F."/>
        </authorList>
    </citation>
    <scope>NUCLEOTIDE SEQUENCE</scope>
</reference>